<feature type="compositionally biased region" description="Polar residues" evidence="13">
    <location>
        <begin position="2459"/>
        <end position="2479"/>
    </location>
</feature>
<dbReference type="CDD" id="cd15489">
    <property type="entry name" value="PHD_SF"/>
    <property type="match status" value="1"/>
</dbReference>
<feature type="domain" description="PHD-type" evidence="14">
    <location>
        <begin position="1786"/>
        <end position="1836"/>
    </location>
</feature>
<dbReference type="Pfam" id="PF05965">
    <property type="entry name" value="FYRC"/>
    <property type="match status" value="1"/>
</dbReference>
<feature type="region of interest" description="Disordered" evidence="13">
    <location>
        <begin position="2205"/>
        <end position="2255"/>
    </location>
</feature>
<reference evidence="16 17" key="1">
    <citation type="submission" date="2024-09" db="EMBL/GenBank/DDBJ databases">
        <title>Chromosome-scale assembly of Riccia fluitans.</title>
        <authorList>
            <person name="Paukszto L."/>
            <person name="Sawicki J."/>
            <person name="Karawczyk K."/>
            <person name="Piernik-Szablinska J."/>
            <person name="Szczecinska M."/>
            <person name="Mazdziarz M."/>
        </authorList>
    </citation>
    <scope>NUCLEOTIDE SEQUENCE [LARGE SCALE GENOMIC DNA]</scope>
    <source>
        <strain evidence="16">Rf_01</strain>
        <tissue evidence="16">Aerial parts of the thallus</tissue>
    </source>
</reference>
<evidence type="ECO:0000256" key="6">
    <source>
        <dbReference type="ARBA" id="ARBA00022833"/>
    </source>
</evidence>
<dbReference type="Gene3D" id="3.30.890.10">
    <property type="entry name" value="Methyl-cpg-binding Protein 2, Chain A"/>
    <property type="match status" value="1"/>
</dbReference>
<dbReference type="InterPro" id="IPR001739">
    <property type="entry name" value="Methyl_CpG_DNA-bd"/>
</dbReference>
<dbReference type="InterPro" id="IPR001965">
    <property type="entry name" value="Znf_PHD"/>
</dbReference>
<dbReference type="SUPFAM" id="SSF47370">
    <property type="entry name" value="Bromodomain"/>
    <property type="match status" value="1"/>
</dbReference>
<feature type="compositionally biased region" description="Basic and acidic residues" evidence="13">
    <location>
        <begin position="2607"/>
        <end position="2621"/>
    </location>
</feature>
<evidence type="ECO:0000259" key="15">
    <source>
        <dbReference type="PROSITE" id="PS50982"/>
    </source>
</evidence>
<dbReference type="Pfam" id="PF05964">
    <property type="entry name" value="FYRN"/>
    <property type="match status" value="1"/>
</dbReference>
<dbReference type="InterPro" id="IPR013083">
    <property type="entry name" value="Znf_RING/FYVE/PHD"/>
</dbReference>
<evidence type="ECO:0000256" key="10">
    <source>
        <dbReference type="ARBA" id="ARBA00023163"/>
    </source>
</evidence>
<accession>A0ABD1XJT2</accession>
<keyword evidence="17" id="KW-1185">Reference proteome</keyword>
<dbReference type="Pfam" id="PF02791">
    <property type="entry name" value="DDT"/>
    <property type="match status" value="1"/>
</dbReference>
<feature type="compositionally biased region" description="Basic and acidic residues" evidence="13">
    <location>
        <begin position="1952"/>
        <end position="1973"/>
    </location>
</feature>
<proteinExistence type="inferred from homology"/>
<dbReference type="GO" id="GO:0140993">
    <property type="term" value="F:histone modifying activity"/>
    <property type="evidence" value="ECO:0007669"/>
    <property type="project" value="UniProtKB-ARBA"/>
</dbReference>
<protein>
    <submittedName>
        <fullName evidence="16">Uncharacterized protein</fullName>
    </submittedName>
</protein>
<feature type="compositionally biased region" description="Basic and acidic residues" evidence="13">
    <location>
        <begin position="2234"/>
        <end position="2244"/>
    </location>
</feature>
<evidence type="ECO:0000256" key="11">
    <source>
        <dbReference type="ARBA" id="ARBA00023242"/>
    </source>
</evidence>
<dbReference type="Gene3D" id="1.20.920.10">
    <property type="entry name" value="Bromodomain-like"/>
    <property type="match status" value="1"/>
</dbReference>
<dbReference type="Proteomes" id="UP001605036">
    <property type="component" value="Unassembled WGS sequence"/>
</dbReference>
<evidence type="ECO:0000256" key="5">
    <source>
        <dbReference type="ARBA" id="ARBA00022771"/>
    </source>
</evidence>
<dbReference type="PROSITE" id="PS01359">
    <property type="entry name" value="ZF_PHD_1"/>
    <property type="match status" value="2"/>
</dbReference>
<feature type="region of interest" description="Disordered" evidence="13">
    <location>
        <begin position="1844"/>
        <end position="1863"/>
    </location>
</feature>
<dbReference type="InterPro" id="IPR001487">
    <property type="entry name" value="Bromodomain"/>
</dbReference>
<dbReference type="SUPFAM" id="SSF54171">
    <property type="entry name" value="DNA-binding domain"/>
    <property type="match status" value="1"/>
</dbReference>
<dbReference type="InterPro" id="IPR016177">
    <property type="entry name" value="DNA-bd_dom_sf"/>
</dbReference>
<dbReference type="Pfam" id="PF15613">
    <property type="entry name" value="WSD"/>
    <property type="match status" value="1"/>
</dbReference>
<dbReference type="GO" id="GO:0008270">
    <property type="term" value="F:zinc ion binding"/>
    <property type="evidence" value="ECO:0007669"/>
    <property type="project" value="UniProtKB-KW"/>
</dbReference>
<keyword evidence="11" id="KW-0539">Nucleus</keyword>
<feature type="domain" description="MBD" evidence="15">
    <location>
        <begin position="758"/>
        <end position="836"/>
    </location>
</feature>
<name>A0ABD1XJT2_9MARC</name>
<feature type="region of interest" description="Disordered" evidence="13">
    <location>
        <begin position="2449"/>
        <end position="2489"/>
    </location>
</feature>
<evidence type="ECO:0000256" key="3">
    <source>
        <dbReference type="ARBA" id="ARBA00022679"/>
    </source>
</evidence>
<dbReference type="GO" id="GO:0016740">
    <property type="term" value="F:transferase activity"/>
    <property type="evidence" value="ECO:0007669"/>
    <property type="project" value="UniProtKB-KW"/>
</dbReference>
<evidence type="ECO:0000256" key="1">
    <source>
        <dbReference type="ARBA" id="ARBA00004123"/>
    </source>
</evidence>
<dbReference type="InterPro" id="IPR028941">
    <property type="entry name" value="WHIM2_dom"/>
</dbReference>
<dbReference type="GO" id="GO:0005634">
    <property type="term" value="C:nucleus"/>
    <property type="evidence" value="ECO:0007669"/>
    <property type="project" value="UniProtKB-SubCell"/>
</dbReference>
<dbReference type="Pfam" id="PF01429">
    <property type="entry name" value="MBD"/>
    <property type="match status" value="1"/>
</dbReference>
<feature type="domain" description="PHD-type" evidence="14">
    <location>
        <begin position="162"/>
        <end position="213"/>
    </location>
</feature>
<feature type="compositionally biased region" description="Basic and acidic residues" evidence="13">
    <location>
        <begin position="1854"/>
        <end position="1863"/>
    </location>
</feature>
<comment type="caution">
    <text evidence="16">The sequence shown here is derived from an EMBL/GenBank/DDBJ whole genome shotgun (WGS) entry which is preliminary data.</text>
</comment>
<keyword evidence="3" id="KW-0808">Transferase</keyword>
<keyword evidence="8" id="KW-0103">Bromodomain</keyword>
<evidence type="ECO:0000256" key="8">
    <source>
        <dbReference type="ARBA" id="ARBA00023117"/>
    </source>
</evidence>
<dbReference type="InterPro" id="IPR018501">
    <property type="entry name" value="DDT_dom"/>
</dbReference>
<evidence type="ECO:0000256" key="12">
    <source>
        <dbReference type="PROSITE-ProRule" id="PRU00146"/>
    </source>
</evidence>
<feature type="compositionally biased region" description="Basic and acidic residues" evidence="13">
    <location>
        <begin position="1746"/>
        <end position="1782"/>
    </location>
</feature>
<keyword evidence="6" id="KW-0862">Zinc</keyword>
<dbReference type="Gene3D" id="3.30.160.360">
    <property type="match status" value="1"/>
</dbReference>
<keyword evidence="5 12" id="KW-0863">Zinc-finger</keyword>
<gene>
    <name evidence="16" type="ORF">R1flu_027602</name>
</gene>
<dbReference type="Gene3D" id="3.30.40.10">
    <property type="entry name" value="Zinc/RING finger domain, C3HC4 (zinc finger)"/>
    <property type="match status" value="2"/>
</dbReference>
<organism evidence="16 17">
    <name type="scientific">Riccia fluitans</name>
    <dbReference type="NCBI Taxonomy" id="41844"/>
    <lineage>
        <taxon>Eukaryota</taxon>
        <taxon>Viridiplantae</taxon>
        <taxon>Streptophyta</taxon>
        <taxon>Embryophyta</taxon>
        <taxon>Marchantiophyta</taxon>
        <taxon>Marchantiopsida</taxon>
        <taxon>Marchantiidae</taxon>
        <taxon>Marchantiales</taxon>
        <taxon>Ricciaceae</taxon>
        <taxon>Riccia</taxon>
    </lineage>
</organism>
<feature type="region of interest" description="Disordered" evidence="13">
    <location>
        <begin position="608"/>
        <end position="637"/>
    </location>
</feature>
<feature type="compositionally biased region" description="Basic and acidic residues" evidence="13">
    <location>
        <begin position="624"/>
        <end position="635"/>
    </location>
</feature>
<dbReference type="EMBL" id="JBHFFA010000008">
    <property type="protein sequence ID" value="KAL2609029.1"/>
    <property type="molecule type" value="Genomic_DNA"/>
</dbReference>
<keyword evidence="4" id="KW-0479">Metal-binding</keyword>
<dbReference type="InterPro" id="IPR011011">
    <property type="entry name" value="Znf_FYVE_PHD"/>
</dbReference>
<dbReference type="InterPro" id="IPR003888">
    <property type="entry name" value="FYrich_N"/>
</dbReference>
<dbReference type="Pfam" id="PF15612">
    <property type="entry name" value="WHIM1"/>
    <property type="match status" value="1"/>
</dbReference>
<comment type="subcellular location">
    <subcellularLocation>
        <location evidence="1">Nucleus</location>
    </subcellularLocation>
</comment>
<keyword evidence="10" id="KW-0804">Transcription</keyword>
<evidence type="ECO:0000256" key="4">
    <source>
        <dbReference type="ARBA" id="ARBA00022723"/>
    </source>
</evidence>
<dbReference type="SMART" id="SM00297">
    <property type="entry name" value="BROMO"/>
    <property type="match status" value="1"/>
</dbReference>
<feature type="region of interest" description="Disordered" evidence="13">
    <location>
        <begin position="1739"/>
        <end position="1782"/>
    </location>
</feature>
<dbReference type="CDD" id="cd15519">
    <property type="entry name" value="PHD1_Lid2p_like"/>
    <property type="match status" value="1"/>
</dbReference>
<dbReference type="InterPro" id="IPR003889">
    <property type="entry name" value="FYrich_C"/>
</dbReference>
<feature type="region of interest" description="Disordered" evidence="13">
    <location>
        <begin position="87"/>
        <end position="122"/>
    </location>
</feature>
<dbReference type="InterPro" id="IPR019787">
    <property type="entry name" value="Znf_PHD-finger"/>
</dbReference>
<dbReference type="PROSITE" id="PS50016">
    <property type="entry name" value="ZF_PHD_2"/>
    <property type="match status" value="2"/>
</dbReference>
<feature type="region of interest" description="Disordered" evidence="13">
    <location>
        <begin position="1280"/>
        <end position="1330"/>
    </location>
</feature>
<dbReference type="PROSITE" id="PS50982">
    <property type="entry name" value="MBD"/>
    <property type="match status" value="1"/>
</dbReference>
<feature type="region of interest" description="Disordered" evidence="13">
    <location>
        <begin position="1952"/>
        <end position="2007"/>
    </location>
</feature>
<keyword evidence="9" id="KW-0238">DNA-binding</keyword>
<feature type="compositionally biased region" description="Polar residues" evidence="13">
    <location>
        <begin position="1975"/>
        <end position="1985"/>
    </location>
</feature>
<dbReference type="PROSITE" id="PS51542">
    <property type="entry name" value="FYRN"/>
    <property type="match status" value="1"/>
</dbReference>
<dbReference type="Pfam" id="PF00628">
    <property type="entry name" value="PHD"/>
    <property type="match status" value="2"/>
</dbReference>
<dbReference type="InterPro" id="IPR028942">
    <property type="entry name" value="WHIM1_dom"/>
</dbReference>
<dbReference type="CDD" id="cd04369">
    <property type="entry name" value="Bromodomain"/>
    <property type="match status" value="1"/>
</dbReference>
<evidence type="ECO:0000256" key="13">
    <source>
        <dbReference type="SAM" id="MobiDB-lite"/>
    </source>
</evidence>
<evidence type="ECO:0000313" key="17">
    <source>
        <dbReference type="Proteomes" id="UP001605036"/>
    </source>
</evidence>
<dbReference type="SMART" id="SM00249">
    <property type="entry name" value="PHD"/>
    <property type="match status" value="2"/>
</dbReference>
<evidence type="ECO:0000259" key="14">
    <source>
        <dbReference type="PROSITE" id="PS50016"/>
    </source>
</evidence>
<dbReference type="PROSITE" id="PS51543">
    <property type="entry name" value="FYRC"/>
    <property type="match status" value="1"/>
</dbReference>
<dbReference type="SUPFAM" id="SSF57903">
    <property type="entry name" value="FYVE/PHD zinc finger"/>
    <property type="match status" value="2"/>
</dbReference>
<dbReference type="GO" id="GO:0003677">
    <property type="term" value="F:DNA binding"/>
    <property type="evidence" value="ECO:0007669"/>
    <property type="project" value="UniProtKB-KW"/>
</dbReference>
<dbReference type="InterPro" id="IPR019786">
    <property type="entry name" value="Zinc_finger_PHD-type_CS"/>
</dbReference>
<comment type="similarity">
    <text evidence="2">Belongs to the WAL family.</text>
</comment>
<feature type="region of interest" description="Disordered" evidence="13">
    <location>
        <begin position="1"/>
        <end position="61"/>
    </location>
</feature>
<dbReference type="PANTHER" id="PTHR47162">
    <property type="entry name" value="OS02G0192300 PROTEIN"/>
    <property type="match status" value="1"/>
</dbReference>
<evidence type="ECO:0000256" key="9">
    <source>
        <dbReference type="ARBA" id="ARBA00023125"/>
    </source>
</evidence>
<evidence type="ECO:0000256" key="7">
    <source>
        <dbReference type="ARBA" id="ARBA00023015"/>
    </source>
</evidence>
<keyword evidence="7" id="KW-0805">Transcription regulation</keyword>
<dbReference type="InterPro" id="IPR036427">
    <property type="entry name" value="Bromodomain-like_sf"/>
</dbReference>
<feature type="compositionally biased region" description="Basic and acidic residues" evidence="13">
    <location>
        <begin position="1302"/>
        <end position="1318"/>
    </location>
</feature>
<evidence type="ECO:0000313" key="16">
    <source>
        <dbReference type="EMBL" id="KAL2609029.1"/>
    </source>
</evidence>
<evidence type="ECO:0000256" key="2">
    <source>
        <dbReference type="ARBA" id="ARBA00007444"/>
    </source>
</evidence>
<dbReference type="GO" id="GO:0000785">
    <property type="term" value="C:chromatin"/>
    <property type="evidence" value="ECO:0007669"/>
    <property type="project" value="UniProtKB-ARBA"/>
</dbReference>
<feature type="region of interest" description="Disordered" evidence="13">
    <location>
        <begin position="2600"/>
        <end position="2675"/>
    </location>
</feature>
<dbReference type="PANTHER" id="PTHR47162:SF10">
    <property type="entry name" value="METHYL-CPG-BINDING DOMAIN-CONTAINING PROTEIN 9 ISOFORM X1"/>
    <property type="match status" value="1"/>
</dbReference>
<sequence length="2821" mass="306298">MSGSGKDVLPPAPAPSGPGRGRPKKVRPRENEGGNGTVILAEVKRRRRASTAGGETGELGARTAAVLDENEINVVEPVTRSAVRIEPQSTRKRKENSFEGSESGTAIADGLVTEQGGGPEGQEEEKVAALDVVLEVHGMWPQADGCAAAFPGEAGQETGDHLHSCACCIKPEILKLTLICDSCDKTFHVTCLSLDLQSATGLDDWLCTSCRAAYPESAVAGGVTKAIRQDIERKLFSQERKKMQNELRTEVANDLDNGRCVTDVPSASDQIFLGLNEINKQNVFNGDKLKLSLTQGNVLTQRLLLDLNKVDESATTGSSRRNLAIDLNECRELEFEEDVLPVDARYEVPEVEAGAVNDLIPEPGNREPCISSSVASLEPTVSKEIESASNELKLLRTEESFSVRNVVAGSSAVIHAEASSDMGQSCVDGNKHRILAEVTAANEAKSPGFLEDQEVKNRSRPILCSVDFSVQNEKLGFTVVDSKLPQTSEESSYLKKNRSTDLAAVYIDANEEALAGQSIAGECVSVTQMKPPGNLRGEVPGTGRSVIPPAELSLVEKIKPACIVEVGSDGNCVTIENGCVMTTDFQNAPRADAPVTDVPREVLDVRKFFEGNDEQEGGKGTTEPSDKTAESDRNDGNIFLPKQIFESTVVARSELSGDNAKEITMANSSRTSVPTLTITTTIPTRTADGGGIQAECQQTKKAAEVFTTPVSNADNPSCMSTPLNCPLTAKPIEVASPSGADDQQLKKVGADALQQLRDSVKQKHGLILPDGWEVEVRKRRNDKHLDKYYISPKKLRFRSRIEVMKHLGLWDGSKCSPQEGSKLRSEAQLDFNDSLPVDELGAGGSIQLPLNLGDFTLESLGVIDLRPGYWDEQHIWPVGYRCTWHDRTTSSFCISEVADGGCSGPIFLVTRKYCPAVVDLECSERDPLNVSNENPGRTVKDSQVYREDKMTASTERTPFSSIGSNGQLSTGFDVEEDDSLKALLGNISFPLTANQETEIFSRDNRSDSTLRPQDEIGEFTVVASSTVEAWRCYAEKFTECCGKLSDVVGSVLKACSHKTTASAGLVPMEVRDPENLLGKLGEDRFGLDQVLIKELIESLPNADRCSGYKPLKERSVLGKAADLIEAPVEAPVQPQRIRIREKARKQKKSIEVTVPETVAAAAEPIKVSSKEEVDISVSFPVSRQPPPLGQPLELRLPSQYVGDVLQIWEFLCRFSGLIGFSQPPALEDLEEGLSCGSANVRGDETSAFYPEPDGRFCIPGDAVVPNAATTSATCEIMGSPRSLEKKPLPGRTNLGTSAHVSQRKEPGRMERRTEDDGKQIGSPSNDKISLMDGGTEHEVFSTDVIQPRLAEPKLTDEPGLESAAFLHVPVIKFLMGDLQSKICGIEELPGTADELKHKRGRKRVRDIVANACFGREKLTDSFSINRLTWPEVARRYIISLSRIKEIGETTEFGREECMKILRCIQGDGGVLCGALDGVAGMEIDAQLLAEVEKEISSLMPPSEETAAPSTPPRCSSARYPVEDFHGGDPSGECALWVKLLDPIAKLPTNVGSRIRNRVIDALAANPPPWAVEILEYSISKDVYKGNASGPTKRAVMEVLHKYRGEDPAPKVKKTKKQRKRVLPSPEIVMQRCRIVLRQVATADTLRVVSRSYKCMTNFYESEGEGLLARPLDFRAIDLRLGAGAYGTSPDAFAADMKQIWKNLAAIYEKDSAEASAAVELTNLFDSLYKKQVTLFQRGGEQAAKTGSERPDGKSEGQSKDGSQKNAIEERPPGSDAEKPVKAPWEDDSCQVCGIDDDHDNVLLCDGCDAEYHIYCLNPPLPEVPDGNWFCHSCVAVDTGFLEAPSAPETSSETKAPDKQQEDHQIGGHYLEQVEERDQLPTFGGSTFSSLSAVALQLAATDYWHLALSERVDLLKCLCDQALETRKLRSHLEKSMDGAVDLQHELRTLLRAERRKNADSDEATKLDSGKDGSREGSIQSVLQSRSAAFKRPDELDDDKSGSSAGTAGTNLVIRWDPVASLGSQEPAALETGTLNGSSQNLVSAKHSLTEHEAKNFANEHPMNRPVLDPVGGVVPNPAVVQDEQNLTSVDRGNESSGVLAGANFQVLVEPRNLFSSCSEYPKSARKLPKDEPFSCTEVDAVTQDNTSEQKPSSSLNGEVEKVNTSLMLLNGRRDLLGRDDMGRVYWALCGAKTVPWLAVETVSSTNQSEGKDGQCLGSSAQFPSVDNREGNNLSRKRDLSSKPDESSNGSPTDIYRIEADEVQGQQRRRSSWHIYSSEFVVDQLIGWLSLSSNKERMLKSTLLQWKSLLFFTKGEQHAGDLRRGLLASPRSRGYGSTITDSQTSLPEDVQKSRIKFMPALKASSLLEWKCGQFGDPIVKQSAVSGGSKKGRKRKAQQPSELTRCDCLEPVWASRCHCMVCHTTCETEGEFQAHKTGGGCSKAGGKAFDRYGDMRSGKRPSLTSKSPTSAADSQKPASTRQLPAGTDPLPDVSKIPMVVLESLQDRVNRIGYGPDKGPLFAPGLAISPAFDPALMMVDPSPVNGGSEADAKGILGTLAVGATSNINQVGEKLLNGHIPEVTSRGENTVAFSFADHAGCQTSMLGARDGPLPKDGVELTSKEEPNSVQSQPAASAPGHESAPPGAGDLPNGPNETTSGHEGHGKTFRVTGKELTIPESSLRPLESDEDLNMLQQLKAKLLDIEAAVTQEMSEKARAYPRRRQAWRSMVKMAMSIYKVVQAVILLEQMICADFLRTSWCYWSSLTVAAKTATLSSLFLRVYALDSAILYEKSESYAGADLTNRQPRPEAFSLFNVVNACTPYLSL</sequence>